<comment type="caution">
    <text evidence="1">The sequence shown here is derived from an EMBL/GenBank/DDBJ whole genome shotgun (WGS) entry which is preliminary data.</text>
</comment>
<proteinExistence type="predicted"/>
<name>A0ACA9P033_9GLOM</name>
<sequence>MSPRRSARIAAKEKSNVKSYKEDSESDDQITDNVGKITNKRRKKNDVIDKSTDITSKGRKSKKNASIEVTIDKETSNISHEFSAKTKESSNAKNNSSIEDFNNELNIISNSKKFVDKGKSKEIVHHSDGSTSVFETIDTEWLQLNKYEQLPNTHSIHEDD</sequence>
<evidence type="ECO:0000313" key="1">
    <source>
        <dbReference type="EMBL" id="CAG8685016.1"/>
    </source>
</evidence>
<evidence type="ECO:0000313" key="2">
    <source>
        <dbReference type="Proteomes" id="UP000789702"/>
    </source>
</evidence>
<reference evidence="1" key="1">
    <citation type="submission" date="2021-06" db="EMBL/GenBank/DDBJ databases">
        <authorList>
            <person name="Kallberg Y."/>
            <person name="Tangrot J."/>
            <person name="Rosling A."/>
        </authorList>
    </citation>
    <scope>NUCLEOTIDE SEQUENCE</scope>
    <source>
        <strain evidence="1">IL203A</strain>
    </source>
</reference>
<keyword evidence="2" id="KW-1185">Reference proteome</keyword>
<accession>A0ACA9P033</accession>
<dbReference type="EMBL" id="CAJVPU010022291">
    <property type="protein sequence ID" value="CAG8685016.1"/>
    <property type="molecule type" value="Genomic_DNA"/>
</dbReference>
<gene>
    <name evidence="1" type="ORF">DHETER_LOCUS10861</name>
</gene>
<feature type="non-terminal residue" evidence="1">
    <location>
        <position position="160"/>
    </location>
</feature>
<dbReference type="Proteomes" id="UP000789702">
    <property type="component" value="Unassembled WGS sequence"/>
</dbReference>
<organism evidence="1 2">
    <name type="scientific">Dentiscutata heterogama</name>
    <dbReference type="NCBI Taxonomy" id="1316150"/>
    <lineage>
        <taxon>Eukaryota</taxon>
        <taxon>Fungi</taxon>
        <taxon>Fungi incertae sedis</taxon>
        <taxon>Mucoromycota</taxon>
        <taxon>Glomeromycotina</taxon>
        <taxon>Glomeromycetes</taxon>
        <taxon>Diversisporales</taxon>
        <taxon>Gigasporaceae</taxon>
        <taxon>Dentiscutata</taxon>
    </lineage>
</organism>
<protein>
    <submittedName>
        <fullName evidence="1">3031_t:CDS:1</fullName>
    </submittedName>
</protein>